<dbReference type="RefSeq" id="WP_344680457.1">
    <property type="nucleotide sequence ID" value="NZ_BAAAUX010000014.1"/>
</dbReference>
<evidence type="ECO:0000256" key="1">
    <source>
        <dbReference type="SAM" id="MobiDB-lite"/>
    </source>
</evidence>
<name>A0ABN3VGK6_9PSEU</name>
<comment type="caution">
    <text evidence="2">The sequence shown here is derived from an EMBL/GenBank/DDBJ whole genome shotgun (WGS) entry which is preliminary data.</text>
</comment>
<protein>
    <submittedName>
        <fullName evidence="2">Uncharacterized protein</fullName>
    </submittedName>
</protein>
<feature type="compositionally biased region" description="Low complexity" evidence="1">
    <location>
        <begin position="41"/>
        <end position="50"/>
    </location>
</feature>
<feature type="compositionally biased region" description="Pro residues" evidence="1">
    <location>
        <begin position="14"/>
        <end position="23"/>
    </location>
</feature>
<dbReference type="EMBL" id="BAAAUX010000014">
    <property type="protein sequence ID" value="GAA2794566.1"/>
    <property type="molecule type" value="Genomic_DNA"/>
</dbReference>
<evidence type="ECO:0000313" key="3">
    <source>
        <dbReference type="Proteomes" id="UP001500979"/>
    </source>
</evidence>
<proteinExistence type="predicted"/>
<reference evidence="2 3" key="1">
    <citation type="journal article" date="2019" name="Int. J. Syst. Evol. Microbiol.">
        <title>The Global Catalogue of Microorganisms (GCM) 10K type strain sequencing project: providing services to taxonomists for standard genome sequencing and annotation.</title>
        <authorList>
            <consortium name="The Broad Institute Genomics Platform"/>
            <consortium name="The Broad Institute Genome Sequencing Center for Infectious Disease"/>
            <person name="Wu L."/>
            <person name="Ma J."/>
        </authorList>
    </citation>
    <scope>NUCLEOTIDE SEQUENCE [LARGE SCALE GENOMIC DNA]</scope>
    <source>
        <strain evidence="2 3">JCM 9383</strain>
    </source>
</reference>
<evidence type="ECO:0000313" key="2">
    <source>
        <dbReference type="EMBL" id="GAA2794566.1"/>
    </source>
</evidence>
<gene>
    <name evidence="2" type="ORF">GCM10010470_31860</name>
</gene>
<sequence>MHEDAGSARTAPGPGAPAVPAPESPVVLAPVVHSRPDSTEAPSRSRPPKSAARRPPDENATPPSPARLLRPAAGEVRVHGEPLDGLNRLFVTHDLDEAVSMSDEVVLLSAGPASP</sequence>
<feature type="region of interest" description="Disordered" evidence="1">
    <location>
        <begin position="1"/>
        <end position="74"/>
    </location>
</feature>
<accession>A0ABN3VGK6</accession>
<dbReference type="Proteomes" id="UP001500979">
    <property type="component" value="Unassembled WGS sequence"/>
</dbReference>
<organism evidence="2 3">
    <name type="scientific">Saccharopolyspora taberi</name>
    <dbReference type="NCBI Taxonomy" id="60895"/>
    <lineage>
        <taxon>Bacteria</taxon>
        <taxon>Bacillati</taxon>
        <taxon>Actinomycetota</taxon>
        <taxon>Actinomycetes</taxon>
        <taxon>Pseudonocardiales</taxon>
        <taxon>Pseudonocardiaceae</taxon>
        <taxon>Saccharopolyspora</taxon>
    </lineage>
</organism>
<keyword evidence="3" id="KW-1185">Reference proteome</keyword>